<keyword evidence="4" id="KW-1185">Reference proteome</keyword>
<name>A0ABQ5LGG9_9GAMM</name>
<dbReference type="NCBIfam" id="TIGR01879">
    <property type="entry name" value="hydantase"/>
    <property type="match status" value="1"/>
</dbReference>
<dbReference type="PANTHER" id="PTHR32494:SF5">
    <property type="entry name" value="ALLANTOATE AMIDOHYDROLASE"/>
    <property type="match status" value="1"/>
</dbReference>
<accession>A0ABQ5LGG9</accession>
<dbReference type="InterPro" id="IPR036264">
    <property type="entry name" value="Bact_exopeptidase_dim_dom"/>
</dbReference>
<dbReference type="Gene3D" id="3.40.630.10">
    <property type="entry name" value="Zn peptidases"/>
    <property type="match status" value="1"/>
</dbReference>
<proteinExistence type="inferred from homology"/>
<dbReference type="PANTHER" id="PTHR32494">
    <property type="entry name" value="ALLANTOATE DEIMINASE-RELATED"/>
    <property type="match status" value="1"/>
</dbReference>
<protein>
    <submittedName>
        <fullName evidence="3">Allantoate amidohydrolase</fullName>
    </submittedName>
</protein>
<comment type="similarity">
    <text evidence="1">Belongs to the peptidase M20 family.</text>
</comment>
<reference evidence="3" key="1">
    <citation type="submission" date="2022-06" db="EMBL/GenBank/DDBJ databases">
        <title>Draft genome sequences of Pragia fontium str. JCM24417.</title>
        <authorList>
            <person name="Wakabayashi Y."/>
            <person name="Kojima K."/>
        </authorList>
    </citation>
    <scope>NUCLEOTIDE SEQUENCE</scope>
    <source>
        <strain evidence="3">JCM 24417</strain>
    </source>
</reference>
<dbReference type="Gene3D" id="3.30.70.360">
    <property type="match status" value="1"/>
</dbReference>
<dbReference type="InterPro" id="IPR002933">
    <property type="entry name" value="Peptidase_M20"/>
</dbReference>
<comment type="caution">
    <text evidence="3">The sequence shown here is derived from an EMBL/GenBank/DDBJ whole genome shotgun (WGS) entry which is preliminary data.</text>
</comment>
<dbReference type="NCBIfam" id="TIGR03176">
    <property type="entry name" value="AllC"/>
    <property type="match status" value="1"/>
</dbReference>
<gene>
    <name evidence="3" type="primary">allC</name>
    <name evidence="3" type="ORF">SOASR032_12450</name>
</gene>
<dbReference type="CDD" id="cd03884">
    <property type="entry name" value="M20_bAS"/>
    <property type="match status" value="1"/>
</dbReference>
<dbReference type="Pfam" id="PF01546">
    <property type="entry name" value="Peptidase_M20"/>
    <property type="match status" value="1"/>
</dbReference>
<dbReference type="EMBL" id="BRLJ01000002">
    <property type="protein sequence ID" value="GKX62676.1"/>
    <property type="molecule type" value="Genomic_DNA"/>
</dbReference>
<evidence type="ECO:0000256" key="2">
    <source>
        <dbReference type="ARBA" id="ARBA00022801"/>
    </source>
</evidence>
<keyword evidence="2" id="KW-0378">Hydrolase</keyword>
<dbReference type="SUPFAM" id="SSF55031">
    <property type="entry name" value="Bacterial exopeptidase dimerisation domain"/>
    <property type="match status" value="1"/>
</dbReference>
<evidence type="ECO:0000256" key="1">
    <source>
        <dbReference type="ARBA" id="ARBA00006153"/>
    </source>
</evidence>
<dbReference type="InterPro" id="IPR010158">
    <property type="entry name" value="Amidase_Cbmase"/>
</dbReference>
<dbReference type="NCBIfam" id="NF006771">
    <property type="entry name" value="PRK09290.1-5"/>
    <property type="match status" value="1"/>
</dbReference>
<evidence type="ECO:0000313" key="4">
    <source>
        <dbReference type="Proteomes" id="UP001059610"/>
    </source>
</evidence>
<sequence length="422" mass="46745">MDTQLSNKGEGTMKNIIQDVENNVNWLSQFGAVPSGGITRLLYTKEWFDAQQALKSKFEDIGLDVSFDEVGNLSGRLTGSQYPEQVIMSGSHVDSVVNGGNLDGHFGIIAAYLAIQYLKEKYGTPLRTLEVISLAEEEGSRFPYVFWGSKNLFGLAKKEDVQNIKDGAGVSFTDAMRGLGFNFKQDETAARKDIKAFVELHIEQGSVLENEGNTIGVVNSIVGQRRYNITLKGQANHAGTTPMRYRKDAVYGFSRICTESIAKAEAAGDPLVLTFGKVVPKPNTVNVVPGEVMFTMDCRHTDQAYLKTFTEEIEHDMRAIAKEMGMEIEIDRWMDEAPVPMDPQLVDTLKNICDKEQLNYRVMHSGAGHDAQIFAPRVPTAMLFIPSIKGISHNPAEKTKTEDLVEGVKALTQALYQLAYQD</sequence>
<evidence type="ECO:0000313" key="3">
    <source>
        <dbReference type="EMBL" id="GKX62676.1"/>
    </source>
</evidence>
<organism evidence="3 4">
    <name type="scientific">Pragia fontium</name>
    <dbReference type="NCBI Taxonomy" id="82985"/>
    <lineage>
        <taxon>Bacteria</taxon>
        <taxon>Pseudomonadati</taxon>
        <taxon>Pseudomonadota</taxon>
        <taxon>Gammaproteobacteria</taxon>
        <taxon>Enterobacterales</taxon>
        <taxon>Budviciaceae</taxon>
        <taxon>Pragia</taxon>
    </lineage>
</organism>
<dbReference type="SUPFAM" id="SSF53187">
    <property type="entry name" value="Zn-dependent exopeptidases"/>
    <property type="match status" value="1"/>
</dbReference>
<dbReference type="InterPro" id="IPR017591">
    <property type="entry name" value="Allantoate_amidohydrolase"/>
</dbReference>
<dbReference type="PIRSF" id="PIRSF001235">
    <property type="entry name" value="Amidase_carbamoylase"/>
    <property type="match status" value="1"/>
</dbReference>
<dbReference type="NCBIfam" id="NF006768">
    <property type="entry name" value="PRK09290.1-1"/>
    <property type="match status" value="1"/>
</dbReference>
<dbReference type="Proteomes" id="UP001059610">
    <property type="component" value="Unassembled WGS sequence"/>
</dbReference>